<dbReference type="PRINTS" id="PR00344">
    <property type="entry name" value="BCTRLSENSOR"/>
</dbReference>
<keyword evidence="3 6" id="KW-0597">Phosphoprotein</keyword>
<dbReference type="SUPFAM" id="SSF47226">
    <property type="entry name" value="Histidine-containing phosphotransfer domain, HPT domain"/>
    <property type="match status" value="1"/>
</dbReference>
<dbReference type="SMART" id="SM00388">
    <property type="entry name" value="HisKA"/>
    <property type="match status" value="1"/>
</dbReference>
<dbReference type="OrthoDB" id="9797097at2"/>
<dbReference type="GO" id="GO:0000155">
    <property type="term" value="F:phosphorelay sensor kinase activity"/>
    <property type="evidence" value="ECO:0007669"/>
    <property type="project" value="InterPro"/>
</dbReference>
<dbReference type="Pfam" id="PF00512">
    <property type="entry name" value="HisKA"/>
    <property type="match status" value="1"/>
</dbReference>
<name>A0A2T0WG51_9BACT</name>
<evidence type="ECO:0000256" key="6">
    <source>
        <dbReference type="PROSITE-ProRule" id="PRU00169"/>
    </source>
</evidence>
<dbReference type="Pfam" id="PF00072">
    <property type="entry name" value="Response_reg"/>
    <property type="match status" value="1"/>
</dbReference>
<evidence type="ECO:0000256" key="5">
    <source>
        <dbReference type="ARBA" id="ARBA00022777"/>
    </source>
</evidence>
<dbReference type="SUPFAM" id="SSF47384">
    <property type="entry name" value="Homodimeric domain of signal transducing histidine kinase"/>
    <property type="match status" value="1"/>
</dbReference>
<dbReference type="Pfam" id="PF02518">
    <property type="entry name" value="HATPase_c"/>
    <property type="match status" value="1"/>
</dbReference>
<dbReference type="PANTHER" id="PTHR43047">
    <property type="entry name" value="TWO-COMPONENT HISTIDINE PROTEIN KINASE"/>
    <property type="match status" value="1"/>
</dbReference>
<dbReference type="CDD" id="cd16922">
    <property type="entry name" value="HATPase_EvgS-ArcB-TorS-like"/>
    <property type="match status" value="1"/>
</dbReference>
<dbReference type="RefSeq" id="WP_106134868.1">
    <property type="nucleotide sequence ID" value="NZ_PVTR01000011.1"/>
</dbReference>
<keyword evidence="4" id="KW-0808">Transferase</keyword>
<comment type="caution">
    <text evidence="10">The sequence shown here is derived from an EMBL/GenBank/DDBJ whole genome shotgun (WGS) entry which is preliminary data.</text>
</comment>
<dbReference type="GO" id="GO:0009927">
    <property type="term" value="F:histidine phosphotransfer kinase activity"/>
    <property type="evidence" value="ECO:0007669"/>
    <property type="project" value="TreeGrafter"/>
</dbReference>
<keyword evidence="5 10" id="KW-0418">Kinase</keyword>
<dbReference type="Gene3D" id="1.20.120.160">
    <property type="entry name" value="HPT domain"/>
    <property type="match status" value="1"/>
</dbReference>
<dbReference type="Gene3D" id="3.40.50.2300">
    <property type="match status" value="1"/>
</dbReference>
<dbReference type="GO" id="GO:0005886">
    <property type="term" value="C:plasma membrane"/>
    <property type="evidence" value="ECO:0007669"/>
    <property type="project" value="TreeGrafter"/>
</dbReference>
<keyword evidence="7" id="KW-0472">Membrane</keyword>
<dbReference type="CDD" id="cd17546">
    <property type="entry name" value="REC_hyHK_CKI1_RcsC-like"/>
    <property type="match status" value="1"/>
</dbReference>
<evidence type="ECO:0000259" key="9">
    <source>
        <dbReference type="PROSITE" id="PS50110"/>
    </source>
</evidence>
<gene>
    <name evidence="10" type="ORF">CLW00_11130</name>
</gene>
<evidence type="ECO:0000256" key="1">
    <source>
        <dbReference type="ARBA" id="ARBA00000085"/>
    </source>
</evidence>
<dbReference type="InterPro" id="IPR003594">
    <property type="entry name" value="HATPase_dom"/>
</dbReference>
<feature type="modified residue" description="4-aspartylphosphate" evidence="6">
    <location>
        <position position="638"/>
    </location>
</feature>
<evidence type="ECO:0000259" key="8">
    <source>
        <dbReference type="PROSITE" id="PS50109"/>
    </source>
</evidence>
<keyword evidence="11" id="KW-1185">Reference proteome</keyword>
<dbReference type="CDD" id="cd00082">
    <property type="entry name" value="HisKA"/>
    <property type="match status" value="1"/>
</dbReference>
<feature type="transmembrane region" description="Helical" evidence="7">
    <location>
        <begin position="289"/>
        <end position="316"/>
    </location>
</feature>
<organism evidence="10 11">
    <name type="scientific">Mongoliibacter ruber</name>
    <dbReference type="NCBI Taxonomy" id="1750599"/>
    <lineage>
        <taxon>Bacteria</taxon>
        <taxon>Pseudomonadati</taxon>
        <taxon>Bacteroidota</taxon>
        <taxon>Cytophagia</taxon>
        <taxon>Cytophagales</taxon>
        <taxon>Cyclobacteriaceae</taxon>
        <taxon>Mongoliibacter</taxon>
    </lineage>
</organism>
<proteinExistence type="predicted"/>
<dbReference type="InterPro" id="IPR003661">
    <property type="entry name" value="HisK_dim/P_dom"/>
</dbReference>
<evidence type="ECO:0000256" key="3">
    <source>
        <dbReference type="ARBA" id="ARBA00022553"/>
    </source>
</evidence>
<reference evidence="10 11" key="1">
    <citation type="submission" date="2018-03" db="EMBL/GenBank/DDBJ databases">
        <title>Genomic Encyclopedia of Archaeal and Bacterial Type Strains, Phase II (KMG-II): from individual species to whole genera.</title>
        <authorList>
            <person name="Goeker M."/>
        </authorList>
    </citation>
    <scope>NUCLEOTIDE SEQUENCE [LARGE SCALE GENOMIC DNA]</scope>
    <source>
        <strain evidence="10 11">DSM 27929</strain>
    </source>
</reference>
<feature type="domain" description="Response regulatory" evidence="9">
    <location>
        <begin position="588"/>
        <end position="705"/>
    </location>
</feature>
<dbReference type="AlphaFoldDB" id="A0A2T0WG51"/>
<dbReference type="SUPFAM" id="SSF55874">
    <property type="entry name" value="ATPase domain of HSP90 chaperone/DNA topoisomerase II/histidine kinase"/>
    <property type="match status" value="1"/>
</dbReference>
<dbReference type="PROSITE" id="PS50110">
    <property type="entry name" value="RESPONSE_REGULATORY"/>
    <property type="match status" value="1"/>
</dbReference>
<keyword evidence="7" id="KW-0812">Transmembrane</keyword>
<dbReference type="SMART" id="SM00448">
    <property type="entry name" value="REC"/>
    <property type="match status" value="1"/>
</dbReference>
<protein>
    <recommendedName>
        <fullName evidence="2">histidine kinase</fullName>
        <ecNumber evidence="2">2.7.13.3</ecNumber>
    </recommendedName>
</protein>
<evidence type="ECO:0000313" key="11">
    <source>
        <dbReference type="Proteomes" id="UP000238157"/>
    </source>
</evidence>
<evidence type="ECO:0000256" key="4">
    <source>
        <dbReference type="ARBA" id="ARBA00022679"/>
    </source>
</evidence>
<feature type="domain" description="Histidine kinase" evidence="8">
    <location>
        <begin position="349"/>
        <end position="566"/>
    </location>
</feature>
<accession>A0A2T0WG51</accession>
<keyword evidence="7" id="KW-1133">Transmembrane helix</keyword>
<dbReference type="InterPro" id="IPR036890">
    <property type="entry name" value="HATPase_C_sf"/>
</dbReference>
<dbReference type="PANTHER" id="PTHR43047:SF72">
    <property type="entry name" value="OSMOSENSING HISTIDINE PROTEIN KINASE SLN1"/>
    <property type="match status" value="1"/>
</dbReference>
<dbReference type="InterPro" id="IPR011006">
    <property type="entry name" value="CheY-like_superfamily"/>
</dbReference>
<dbReference type="SUPFAM" id="SSF52172">
    <property type="entry name" value="CheY-like"/>
    <property type="match status" value="1"/>
</dbReference>
<dbReference type="EMBL" id="PVTR01000011">
    <property type="protein sequence ID" value="PRY85688.1"/>
    <property type="molecule type" value="Genomic_DNA"/>
</dbReference>
<dbReference type="InterPro" id="IPR005467">
    <property type="entry name" value="His_kinase_dom"/>
</dbReference>
<sequence length="840" mass="95451">MKTNKNIKLRGKIVLGFLLASFLVISVSAITFFSIRNLLNTVENLSEPNEKLRQLNGLLADIYLLDVSKTELTSDKDSVLEETLDRIKGRLEWFKTLAEDSLEMESFDNISMNISELMVVYAGLEEVRYNLTSKTFSEEALKNIERSIKRQQEQSEMQFLGRVRQRDFLSEISGLGNESSRSSRDRQEAARKYEDELLEIFKDYEEDQLNQDSVEAGPTYTESTLETLRSFMTQMYQDEQKLQQEFVFLENKLIDKNKEVFSEVQGLISNMQRELLIEYRGRNQSAYDLTYTVSVILSVLVFLGIIGSLGFIYSILNEVKKANTYRRQLEEAKIHSENLAKAKQDFLANMSHEIRNPLHAIQGYQQAIQKSPLNDQQQEFVKMIGFASDTLIGIVNDILDFSKLEAGKITIEKNPFDPLKLFLSIKSFFSFKAEEKDLYFNWKIDLPKEKWFLGDSLRINQILNNLLSNSIKFTKEGGITVTVNYSENGDLHMKVEDTGMGMTDKVKKNIFQEFDQGDTSITRQFGGTGLGLTIIKKLVDLHGGTIEVQSEANYGTSIQVILPVETTVPQVTNSEVETHGDYDLSGLTILVVDDDQIGIKLIRLLLESKGANVRSYPGGLYFSSDFKYDIDFDLAILDIQMPEVSGIEVLTLLRDKPRYERLPILAITANVFADEKNRLRNVGFDGLILKPFKETQFIGKIAEVLNLEVSVTGEAASKGLAQKHVSVAYDLEDLKKFCMGDEEMLLEVMGDIIETTKIDLKKLETSIGKEDVATMREVTHQLSSRLRQIKLKVGDKAKEIEVRIKEGQTEGIVEEVQELIFEISESLDVLEADFNLSQKA</sequence>
<dbReference type="FunFam" id="3.30.565.10:FF:000010">
    <property type="entry name" value="Sensor histidine kinase RcsC"/>
    <property type="match status" value="1"/>
</dbReference>
<dbReference type="EC" id="2.7.13.3" evidence="2"/>
<dbReference type="InterPro" id="IPR036641">
    <property type="entry name" value="HPT_dom_sf"/>
</dbReference>
<dbReference type="InterPro" id="IPR036097">
    <property type="entry name" value="HisK_dim/P_sf"/>
</dbReference>
<dbReference type="Proteomes" id="UP000238157">
    <property type="component" value="Unassembled WGS sequence"/>
</dbReference>
<dbReference type="Gene3D" id="1.10.287.130">
    <property type="match status" value="1"/>
</dbReference>
<dbReference type="SMART" id="SM00387">
    <property type="entry name" value="HATPase_c"/>
    <property type="match status" value="1"/>
</dbReference>
<dbReference type="InterPro" id="IPR004358">
    <property type="entry name" value="Sig_transdc_His_kin-like_C"/>
</dbReference>
<dbReference type="InterPro" id="IPR001789">
    <property type="entry name" value="Sig_transdc_resp-reg_receiver"/>
</dbReference>
<evidence type="ECO:0000256" key="7">
    <source>
        <dbReference type="SAM" id="Phobius"/>
    </source>
</evidence>
<evidence type="ECO:0000256" key="2">
    <source>
        <dbReference type="ARBA" id="ARBA00012438"/>
    </source>
</evidence>
<comment type="catalytic activity">
    <reaction evidence="1">
        <text>ATP + protein L-histidine = ADP + protein N-phospho-L-histidine.</text>
        <dbReference type="EC" id="2.7.13.3"/>
    </reaction>
</comment>
<dbReference type="PROSITE" id="PS50109">
    <property type="entry name" value="HIS_KIN"/>
    <property type="match status" value="1"/>
</dbReference>
<evidence type="ECO:0000313" key="10">
    <source>
        <dbReference type="EMBL" id="PRY85688.1"/>
    </source>
</evidence>
<dbReference type="Gene3D" id="3.30.565.10">
    <property type="entry name" value="Histidine kinase-like ATPase, C-terminal domain"/>
    <property type="match status" value="1"/>
</dbReference>